<proteinExistence type="evidence at transcript level"/>
<sequence>MGADQFDEFDPTEKHQKASFFNWWLFGAFIGTLFGQTFLIYIQENVGFSLGYGIPTAGLIISSVIFSIGTPFYRHKVRKGNPFGRMAQVIVAAARKWRVNMPSDPAKLHEVDPKQYVAQGRFPIHHTPSIRFLDKAATNDGSTSPWEWKLCSVTQVEETKLMIKMLPIWVAMFMPSAVIAQVNTLFIRQGTTLNRHMGSHFEIPAGSVTSFVTMSFLIFLVVYDRILVKTFRKFTGNRRGITILQRIGIGLAIHTLVMVVATITEIKRIRVVKAHGLEGNPKAVAPLTIFILLPQYFLMGIAEAFLEVGKLEFFYDQAPESMQSIGTALVGTTIGIGNFISSFLLTVTTKITGRKGHTNWVLNNLNASRLYYYYALLAVLNVLNFVFFLVVSRFYVYKRETNEAFGNDSHGHMGAVTVEPLALPLDSEAGAYENEQQSMETLMLTSQGK</sequence>
<keyword evidence="3 6" id="KW-0812">Transmembrane</keyword>
<keyword evidence="4 6" id="KW-1133">Transmembrane helix</keyword>
<accession>B8LR41</accession>
<dbReference type="AlphaFoldDB" id="B8LR41"/>
<dbReference type="GO" id="GO:0022857">
    <property type="term" value="F:transmembrane transporter activity"/>
    <property type="evidence" value="ECO:0007669"/>
    <property type="project" value="InterPro"/>
</dbReference>
<dbReference type="Pfam" id="PF00854">
    <property type="entry name" value="PTR2"/>
    <property type="match status" value="1"/>
</dbReference>
<evidence type="ECO:0000256" key="4">
    <source>
        <dbReference type="ARBA" id="ARBA00022989"/>
    </source>
</evidence>
<evidence type="ECO:0000256" key="6">
    <source>
        <dbReference type="SAM" id="Phobius"/>
    </source>
</evidence>
<evidence type="ECO:0000256" key="2">
    <source>
        <dbReference type="ARBA" id="ARBA00005982"/>
    </source>
</evidence>
<comment type="similarity">
    <text evidence="2">Belongs to the major facilitator superfamily. Proton-dependent oligopeptide transporter (POT/PTR) (TC 2.A.17) family.</text>
</comment>
<dbReference type="PANTHER" id="PTHR11654">
    <property type="entry name" value="OLIGOPEPTIDE TRANSPORTER-RELATED"/>
    <property type="match status" value="1"/>
</dbReference>
<dbReference type="GO" id="GO:0016020">
    <property type="term" value="C:membrane"/>
    <property type="evidence" value="ECO:0007669"/>
    <property type="project" value="UniProtKB-SubCell"/>
</dbReference>
<dbReference type="SUPFAM" id="SSF103473">
    <property type="entry name" value="MFS general substrate transporter"/>
    <property type="match status" value="1"/>
</dbReference>
<dbReference type="InterPro" id="IPR036259">
    <property type="entry name" value="MFS_trans_sf"/>
</dbReference>
<feature type="transmembrane region" description="Helical" evidence="6">
    <location>
        <begin position="21"/>
        <end position="42"/>
    </location>
</feature>
<dbReference type="Gene3D" id="1.20.1250.20">
    <property type="entry name" value="MFS general substrate transporter like domains"/>
    <property type="match status" value="1"/>
</dbReference>
<evidence type="ECO:0000313" key="7">
    <source>
        <dbReference type="EMBL" id="ABR18121.1"/>
    </source>
</evidence>
<feature type="transmembrane region" description="Helical" evidence="6">
    <location>
        <begin position="54"/>
        <end position="73"/>
    </location>
</feature>
<organism evidence="7">
    <name type="scientific">Picea sitchensis</name>
    <name type="common">Sitka spruce</name>
    <name type="synonym">Pinus sitchensis</name>
    <dbReference type="NCBI Taxonomy" id="3332"/>
    <lineage>
        <taxon>Eukaryota</taxon>
        <taxon>Viridiplantae</taxon>
        <taxon>Streptophyta</taxon>
        <taxon>Embryophyta</taxon>
        <taxon>Tracheophyta</taxon>
        <taxon>Spermatophyta</taxon>
        <taxon>Pinopsida</taxon>
        <taxon>Pinidae</taxon>
        <taxon>Conifers I</taxon>
        <taxon>Pinales</taxon>
        <taxon>Pinaceae</taxon>
        <taxon>Picea</taxon>
    </lineage>
</organism>
<comment type="subcellular location">
    <subcellularLocation>
        <location evidence="1">Membrane</location>
        <topology evidence="1">Multi-pass membrane protein</topology>
    </subcellularLocation>
</comment>
<reference evidence="7" key="1">
    <citation type="submission" date="2007-06" db="EMBL/GenBank/DDBJ databases">
        <title>Full length cDNA sequences from Sitka Spruce (Picea sitchensis).</title>
        <authorList>
            <person name="Ralph S.G."/>
            <person name="Chun H.E."/>
            <person name="Liao N."/>
            <person name="Ali J."/>
            <person name="Reid K."/>
            <person name="Kolosova N."/>
            <person name="Cooper N."/>
            <person name="Cullis C."/>
            <person name="Jancsik S."/>
            <person name="Moore R."/>
            <person name="Mayo M."/>
            <person name="Wagner S."/>
            <person name="Holt R.A."/>
            <person name="Jones S.J.M."/>
            <person name="Marra M.A."/>
            <person name="Ritland C.E."/>
            <person name="Ritland K."/>
            <person name="Bohlmann J."/>
        </authorList>
    </citation>
    <scope>NUCLEOTIDE SEQUENCE</scope>
    <source>
        <tissue evidence="7">Bark</tissue>
    </source>
</reference>
<evidence type="ECO:0008006" key="8">
    <source>
        <dbReference type="Google" id="ProtNLM"/>
    </source>
</evidence>
<feature type="transmembrane region" description="Helical" evidence="6">
    <location>
        <begin position="166"/>
        <end position="183"/>
    </location>
</feature>
<dbReference type="InterPro" id="IPR000109">
    <property type="entry name" value="POT_fam"/>
</dbReference>
<dbReference type="EMBL" id="EF678362">
    <property type="protein sequence ID" value="ABR18121.1"/>
    <property type="molecule type" value="mRNA"/>
</dbReference>
<feature type="transmembrane region" description="Helical" evidence="6">
    <location>
        <begin position="243"/>
        <end position="263"/>
    </location>
</feature>
<keyword evidence="5 6" id="KW-0472">Membrane</keyword>
<feature type="transmembrane region" description="Helical" evidence="6">
    <location>
        <begin position="203"/>
        <end position="223"/>
    </location>
</feature>
<feature type="transmembrane region" description="Helical" evidence="6">
    <location>
        <begin position="371"/>
        <end position="391"/>
    </location>
</feature>
<evidence type="ECO:0000256" key="3">
    <source>
        <dbReference type="ARBA" id="ARBA00022692"/>
    </source>
</evidence>
<evidence type="ECO:0000256" key="5">
    <source>
        <dbReference type="ARBA" id="ARBA00023136"/>
    </source>
</evidence>
<feature type="transmembrane region" description="Helical" evidence="6">
    <location>
        <begin position="327"/>
        <end position="351"/>
    </location>
</feature>
<evidence type="ECO:0000256" key="1">
    <source>
        <dbReference type="ARBA" id="ARBA00004141"/>
    </source>
</evidence>
<protein>
    <recommendedName>
        <fullName evidence="8">Major facilitator superfamily (MFS) profile domain-containing protein</fullName>
    </recommendedName>
</protein>
<name>B8LR41_PICSI</name>
<feature type="transmembrane region" description="Helical" evidence="6">
    <location>
        <begin position="283"/>
        <end position="306"/>
    </location>
</feature>